<keyword evidence="4" id="KW-0963">Cytoplasm</keyword>
<gene>
    <name evidence="13" type="ORF">FSP39_017428</name>
</gene>
<accession>A0AA89BYW8</accession>
<name>A0AA89BYW8_PINIB</name>
<keyword evidence="7 12" id="KW-0472">Membrane</keyword>
<reference evidence="13" key="1">
    <citation type="submission" date="2019-08" db="EMBL/GenBank/DDBJ databases">
        <title>The improved chromosome-level genome for the pearl oyster Pinctada fucata martensii using PacBio sequencing and Hi-C.</title>
        <authorList>
            <person name="Zheng Z."/>
        </authorList>
    </citation>
    <scope>NUCLEOTIDE SEQUENCE</scope>
    <source>
        <strain evidence="13">ZZ-2019</strain>
        <tissue evidence="13">Adductor muscle</tissue>
    </source>
</reference>
<keyword evidence="14" id="KW-1185">Reference proteome</keyword>
<dbReference type="GO" id="GO:0098797">
    <property type="term" value="C:plasma membrane protein complex"/>
    <property type="evidence" value="ECO:0007669"/>
    <property type="project" value="TreeGrafter"/>
</dbReference>
<keyword evidence="3" id="KW-1003">Cell membrane</keyword>
<evidence type="ECO:0000256" key="2">
    <source>
        <dbReference type="ARBA" id="ARBA00004162"/>
    </source>
</evidence>
<evidence type="ECO:0000256" key="7">
    <source>
        <dbReference type="ARBA" id="ARBA00023136"/>
    </source>
</evidence>
<protein>
    <submittedName>
        <fullName evidence="13">Uncharacterized protein</fullName>
    </submittedName>
</protein>
<dbReference type="AlphaFoldDB" id="A0AA89BYW8"/>
<sequence length="988" mass="114902">MSVPVLSNAYSVGDVCLPVTLDISQDTFTIDSAWIAGAFFLGIFLGALIAGICAPFCIRDLEKKRRQDEEEAMRVEYETNTTVVTTRETNMLIATNDWKDTKGGKGGKKGKAKGKKQTSSNIDESDNDPTTLKISGEVRLDLTFLNGFSKIMTKFNSEDAEEEMGKQDMQRVQKMNTQHQDEKDQVFLKMLRNRLKKMKVPPTSLSTVMRNIIDDLNNRRKMYENERNDEEQAIRAQHGKDKGTDAMDDELEKLSAKTNQKLAHLHNEEREAVRKELAKNTNLSEREIDELMERLLGDMSRLEKRHAMELARQRRALEERLAKRKQIIEMRKLQDQQDKEQVTDNADSYEEALKTMVAEKKLTEKQKNQLLNEYLQDLQKLNATRDLESQRHQQDLADKLAKRRLKRIQQLQEKHQRELAGFIEKADRSTDTKDFVQAYTDLKEQQRLELENEEVELDQTELQQLDKLRQDASADKKKEIEERSARMNQDIIKVAGSGSDYDVDKVIKLHKKRMAQLEADRLDERNRMAAKLREKWERKMMQLDEETELNNQEQVTLMEQQNETVKKVLANSIDLNAEAKQRILKEHEHNMQVLSNQLQRSKLQQQKSLEDKLNQRRARLAEQRRQKEQALFSKAKANREEREKLQEQLDIELQREEKRLEEERKTAIAAFRQRIAEETEEALRMQEQELGLLIGRLEVGAARRAAIIQRQDQELQTLQNKLENKMEREGSRLSGVDQIIQIHHNQVENLNERLQNTREHQERLIQEKVQAKMLQKESELNEKIAEEKHDNKNSSLRRRGAGKASDILGGIFMEQRHKRQREELEYEMKLELEKSKEELNQQLELELSSELQEQKKQFLNQLASASSLSREELEETVESAVRGRGTNKKTAKKLAKDIREGVERSKTSYGMDEEDQDYYDHMQSRRGSRPMTSVGRPASGALTHSMGRPSSASLGMEKKGKKKKGGRSSIAPEPMESWKADYDSDELL</sequence>
<evidence type="ECO:0000313" key="14">
    <source>
        <dbReference type="Proteomes" id="UP001186944"/>
    </source>
</evidence>
<evidence type="ECO:0000256" key="11">
    <source>
        <dbReference type="SAM" id="MobiDB-lite"/>
    </source>
</evidence>
<feature type="transmembrane region" description="Helical" evidence="12">
    <location>
        <begin position="34"/>
        <end position="58"/>
    </location>
</feature>
<evidence type="ECO:0000256" key="8">
    <source>
        <dbReference type="ARBA" id="ARBA00023212"/>
    </source>
</evidence>
<keyword evidence="8" id="KW-0206">Cytoskeleton</keyword>
<dbReference type="Proteomes" id="UP001186944">
    <property type="component" value="Unassembled WGS sequence"/>
</dbReference>
<feature type="compositionally biased region" description="Basic residues" evidence="11">
    <location>
        <begin position="105"/>
        <end position="116"/>
    </location>
</feature>
<proteinExistence type="predicted"/>
<organism evidence="13 14">
    <name type="scientific">Pinctada imbricata</name>
    <name type="common">Atlantic pearl-oyster</name>
    <name type="synonym">Pinctada martensii</name>
    <dbReference type="NCBI Taxonomy" id="66713"/>
    <lineage>
        <taxon>Eukaryota</taxon>
        <taxon>Metazoa</taxon>
        <taxon>Spiralia</taxon>
        <taxon>Lophotrochozoa</taxon>
        <taxon>Mollusca</taxon>
        <taxon>Bivalvia</taxon>
        <taxon>Autobranchia</taxon>
        <taxon>Pteriomorphia</taxon>
        <taxon>Pterioida</taxon>
        <taxon>Pterioidea</taxon>
        <taxon>Pteriidae</taxon>
        <taxon>Pinctada</taxon>
    </lineage>
</organism>
<feature type="compositionally biased region" description="Polar residues" evidence="11">
    <location>
        <begin position="117"/>
        <end position="131"/>
    </location>
</feature>
<feature type="coiled-coil region" evidence="10">
    <location>
        <begin position="274"/>
        <end position="391"/>
    </location>
</feature>
<dbReference type="GO" id="GO:0007224">
    <property type="term" value="P:smoothened signaling pathway"/>
    <property type="evidence" value="ECO:0007669"/>
    <property type="project" value="InterPro"/>
</dbReference>
<dbReference type="PANTHER" id="PTHR16795:SF13">
    <property type="entry name" value="EVC COMPLEX MEMBER EVC"/>
    <property type="match status" value="1"/>
</dbReference>
<evidence type="ECO:0000256" key="4">
    <source>
        <dbReference type="ARBA" id="ARBA00022490"/>
    </source>
</evidence>
<feature type="region of interest" description="Disordered" evidence="11">
    <location>
        <begin position="97"/>
        <end position="131"/>
    </location>
</feature>
<dbReference type="PANTHER" id="PTHR16795">
    <property type="entry name" value="LIMBIN/ELLIS-VAN CREVELD PROTEIN"/>
    <property type="match status" value="1"/>
</dbReference>
<keyword evidence="9" id="KW-0966">Cell projection</keyword>
<evidence type="ECO:0000256" key="1">
    <source>
        <dbReference type="ARBA" id="ARBA00004120"/>
    </source>
</evidence>
<dbReference type="GO" id="GO:0060170">
    <property type="term" value="C:ciliary membrane"/>
    <property type="evidence" value="ECO:0007669"/>
    <property type="project" value="TreeGrafter"/>
</dbReference>
<evidence type="ECO:0000256" key="10">
    <source>
        <dbReference type="SAM" id="Coils"/>
    </source>
</evidence>
<feature type="region of interest" description="Disordered" evidence="11">
    <location>
        <begin position="225"/>
        <end position="244"/>
    </location>
</feature>
<feature type="coiled-coil region" evidence="10">
    <location>
        <begin position="814"/>
        <end position="853"/>
    </location>
</feature>
<evidence type="ECO:0000256" key="3">
    <source>
        <dbReference type="ARBA" id="ARBA00022475"/>
    </source>
</evidence>
<feature type="compositionally biased region" description="Basic and acidic residues" evidence="11">
    <location>
        <begin position="894"/>
        <end position="906"/>
    </location>
</feature>
<feature type="coiled-coil region" evidence="10">
    <location>
        <begin position="436"/>
        <end position="482"/>
    </location>
</feature>
<dbReference type="InterPro" id="IPR026501">
    <property type="entry name" value="Limbin/EVC"/>
</dbReference>
<evidence type="ECO:0000313" key="13">
    <source>
        <dbReference type="EMBL" id="KAK3095669.1"/>
    </source>
</evidence>
<keyword evidence="6 12" id="KW-1133">Transmembrane helix</keyword>
<keyword evidence="5 12" id="KW-0812">Transmembrane</keyword>
<feature type="region of interest" description="Disordered" evidence="11">
    <location>
        <begin position="879"/>
        <end position="988"/>
    </location>
</feature>
<evidence type="ECO:0000256" key="6">
    <source>
        <dbReference type="ARBA" id="ARBA00022989"/>
    </source>
</evidence>
<evidence type="ECO:0000256" key="9">
    <source>
        <dbReference type="ARBA" id="ARBA00023273"/>
    </source>
</evidence>
<evidence type="ECO:0000256" key="5">
    <source>
        <dbReference type="ARBA" id="ARBA00022692"/>
    </source>
</evidence>
<keyword evidence="10" id="KW-0175">Coiled coil</keyword>
<dbReference type="EMBL" id="VSWD01000008">
    <property type="protein sequence ID" value="KAK3095669.1"/>
    <property type="molecule type" value="Genomic_DNA"/>
</dbReference>
<feature type="coiled-coil region" evidence="10">
    <location>
        <begin position="507"/>
        <end position="771"/>
    </location>
</feature>
<comment type="caution">
    <text evidence="13">The sequence shown here is derived from an EMBL/GenBank/DDBJ whole genome shotgun (WGS) entry which is preliminary data.</text>
</comment>
<comment type="subcellular location">
    <subcellularLocation>
        <location evidence="2">Cell membrane</location>
        <topology evidence="2">Single-pass membrane protein</topology>
    </subcellularLocation>
    <subcellularLocation>
        <location evidence="1">Cytoplasm</location>
        <location evidence="1">Cytoskeleton</location>
        <location evidence="1">Cilium basal body</location>
    </subcellularLocation>
</comment>
<evidence type="ECO:0000256" key="12">
    <source>
        <dbReference type="SAM" id="Phobius"/>
    </source>
</evidence>